<keyword evidence="1" id="KW-0732">Signal</keyword>
<gene>
    <name evidence="2" type="ORF">FOL47_006064</name>
</gene>
<name>A0A7J6LVB0_PERCH</name>
<protein>
    <submittedName>
        <fullName evidence="2">Uncharacterized protein</fullName>
    </submittedName>
</protein>
<keyword evidence="3" id="KW-1185">Reference proteome</keyword>
<comment type="caution">
    <text evidence="2">The sequence shown here is derived from an EMBL/GenBank/DDBJ whole genome shotgun (WGS) entry which is preliminary data.</text>
</comment>
<evidence type="ECO:0000256" key="1">
    <source>
        <dbReference type="SAM" id="SignalP"/>
    </source>
</evidence>
<dbReference type="Proteomes" id="UP000591131">
    <property type="component" value="Unassembled WGS sequence"/>
</dbReference>
<proteinExistence type="predicted"/>
<evidence type="ECO:0000313" key="3">
    <source>
        <dbReference type="Proteomes" id="UP000591131"/>
    </source>
</evidence>
<feature type="chain" id="PRO_5029831197" evidence="1">
    <location>
        <begin position="17"/>
        <end position="133"/>
    </location>
</feature>
<reference evidence="2 3" key="1">
    <citation type="submission" date="2020-04" db="EMBL/GenBank/DDBJ databases">
        <title>Perkinsus chesapeaki whole genome sequence.</title>
        <authorList>
            <person name="Bogema D.R."/>
        </authorList>
    </citation>
    <scope>NUCLEOTIDE SEQUENCE [LARGE SCALE GENOMIC DNA]</scope>
    <source>
        <strain evidence="2">ATCC PRA-425</strain>
    </source>
</reference>
<dbReference type="AlphaFoldDB" id="A0A7J6LVB0"/>
<organism evidence="2 3">
    <name type="scientific">Perkinsus chesapeaki</name>
    <name type="common">Clam parasite</name>
    <name type="synonym">Perkinsus andrewsi</name>
    <dbReference type="NCBI Taxonomy" id="330153"/>
    <lineage>
        <taxon>Eukaryota</taxon>
        <taxon>Sar</taxon>
        <taxon>Alveolata</taxon>
        <taxon>Perkinsozoa</taxon>
        <taxon>Perkinsea</taxon>
        <taxon>Perkinsida</taxon>
        <taxon>Perkinsidae</taxon>
        <taxon>Perkinsus</taxon>
    </lineage>
</organism>
<dbReference type="EMBL" id="JAAPAO010000337">
    <property type="protein sequence ID" value="KAF4662771.1"/>
    <property type="molecule type" value="Genomic_DNA"/>
</dbReference>
<feature type="signal peptide" evidence="1">
    <location>
        <begin position="1"/>
        <end position="16"/>
    </location>
</feature>
<accession>A0A7J6LVB0</accession>
<evidence type="ECO:0000313" key="2">
    <source>
        <dbReference type="EMBL" id="KAF4662771.1"/>
    </source>
</evidence>
<sequence length="133" mass="15089">MKPINIFWLVVGMVFSKPSPPAGKYYKRVSGHLCAETEWLHRKPKEDLILTVVCNAARVSSAALSVDFSEPNTYKISAVSEKRYKLFRARVLKDCKDVFRMGLSDMAILQHSKPNKIVTRLDHHTIIVTQGNC</sequence>